<evidence type="ECO:0000313" key="5">
    <source>
        <dbReference type="EMBL" id="RDW20849.1"/>
    </source>
</evidence>
<dbReference type="Pfam" id="PF00393">
    <property type="entry name" value="6PGD"/>
    <property type="match status" value="1"/>
</dbReference>
<reference evidence="6" key="1">
    <citation type="submission" date="2017-11" db="EMBL/GenBank/DDBJ databases">
        <authorList>
            <person name="Zhu W."/>
        </authorList>
    </citation>
    <scope>NUCLEOTIDE SEQUENCE [LARGE SCALE GENOMIC DNA]</scope>
    <source>
        <strain evidence="6">CAU 1183</strain>
    </source>
</reference>
<dbReference type="NCBIfam" id="TIGR00872">
    <property type="entry name" value="gnd_rel"/>
    <property type="match status" value="1"/>
</dbReference>
<dbReference type="InterPro" id="IPR006115">
    <property type="entry name" value="6PGDH_NADP-bd"/>
</dbReference>
<dbReference type="SUPFAM" id="SSF51735">
    <property type="entry name" value="NAD(P)-binding Rossmann-fold domains"/>
    <property type="match status" value="1"/>
</dbReference>
<dbReference type="Gene3D" id="3.40.50.720">
    <property type="entry name" value="NAD(P)-binding Rossmann-like Domain"/>
    <property type="match status" value="1"/>
</dbReference>
<sequence>MQEHHYFVCGYTVSEASRLRAAAEEIEVYESIDLMLDRLEKQKIIWLTLPAGEVTENIVQELMNQLSSDDIIIEAGNSYYKDSVRRAKAAKEKGIHYIDCGTSGGQSGARTGPCLLVGGDQVVCQELEPFFKSIAYENGNLYCGNSGSGHYVKTVHNAIEYGMMEAIGEGFHLLEASDYPFDLAAIANVFNNGSVIRSWLIQLAHDALVEDSNLEQIRGIVGSTPDAKWAVQEAMDKGISVPIIANSLFIRNDSQMEDIFSIKVVAALRNGFGGHGVVKK</sequence>
<dbReference type="GO" id="GO:0050661">
    <property type="term" value="F:NADP binding"/>
    <property type="evidence" value="ECO:0007669"/>
    <property type="project" value="InterPro"/>
</dbReference>
<evidence type="ECO:0000256" key="3">
    <source>
        <dbReference type="ARBA" id="ARBA00023064"/>
    </source>
</evidence>
<dbReference type="Proteomes" id="UP000257143">
    <property type="component" value="Unassembled WGS sequence"/>
</dbReference>
<dbReference type="EMBL" id="PIOC01000006">
    <property type="protein sequence ID" value="RDW20849.1"/>
    <property type="molecule type" value="Genomic_DNA"/>
</dbReference>
<dbReference type="InterPro" id="IPR008927">
    <property type="entry name" value="6-PGluconate_DH-like_C_sf"/>
</dbReference>
<accession>A0A3D8Q0A6</accession>
<dbReference type="AlphaFoldDB" id="A0A3D8Q0A6"/>
<dbReference type="InterPro" id="IPR006183">
    <property type="entry name" value="Pgluconate_DH"/>
</dbReference>
<proteinExistence type="inferred from homology"/>
<dbReference type="GO" id="GO:0006098">
    <property type="term" value="P:pentose-phosphate shunt"/>
    <property type="evidence" value="ECO:0007669"/>
    <property type="project" value="InterPro"/>
</dbReference>
<comment type="similarity">
    <text evidence="1">Belongs to the 6-phosphogluconate dehydrogenase family.</text>
</comment>
<dbReference type="PRINTS" id="PR00076">
    <property type="entry name" value="6PGDHDRGNASE"/>
</dbReference>
<name>A0A3D8Q0A6_9BACI</name>
<keyword evidence="3" id="KW-0311">Gluconate utilization</keyword>
<keyword evidence="2" id="KW-0560">Oxidoreductase</keyword>
<keyword evidence="6" id="KW-1185">Reference proteome</keyword>
<dbReference type="Pfam" id="PF03446">
    <property type="entry name" value="NAD_binding_2"/>
    <property type="match status" value="1"/>
</dbReference>
<dbReference type="OrthoDB" id="9804542at2"/>
<dbReference type="SMART" id="SM01350">
    <property type="entry name" value="6PGD"/>
    <property type="match status" value="1"/>
</dbReference>
<dbReference type="GO" id="GO:0004616">
    <property type="term" value="F:phosphogluconate dehydrogenase (decarboxylating) activity"/>
    <property type="evidence" value="ECO:0007669"/>
    <property type="project" value="InterPro"/>
</dbReference>
<evidence type="ECO:0000256" key="1">
    <source>
        <dbReference type="ARBA" id="ARBA00008419"/>
    </source>
</evidence>
<dbReference type="NCBIfam" id="NF007161">
    <property type="entry name" value="PRK09599.1"/>
    <property type="match status" value="1"/>
</dbReference>
<feature type="domain" description="6-phosphogluconate dehydrogenase C-terminal" evidence="4">
    <location>
        <begin position="149"/>
        <end position="280"/>
    </location>
</feature>
<comment type="caution">
    <text evidence="5">The sequence shown here is derived from an EMBL/GenBank/DDBJ whole genome shotgun (WGS) entry which is preliminary data.</text>
</comment>
<dbReference type="SUPFAM" id="SSF48179">
    <property type="entry name" value="6-phosphogluconate dehydrogenase C-terminal domain-like"/>
    <property type="match status" value="1"/>
</dbReference>
<dbReference type="PANTHER" id="PTHR11811">
    <property type="entry name" value="6-PHOSPHOGLUCONATE DEHYDROGENASE"/>
    <property type="match status" value="1"/>
</dbReference>
<evidence type="ECO:0000256" key="2">
    <source>
        <dbReference type="ARBA" id="ARBA00023002"/>
    </source>
</evidence>
<dbReference type="InterPro" id="IPR006114">
    <property type="entry name" value="6PGDH_C"/>
</dbReference>
<dbReference type="Gene3D" id="1.10.1040.10">
    <property type="entry name" value="N-(1-d-carboxylethyl)-l-norvaline Dehydrogenase, domain 2"/>
    <property type="match status" value="1"/>
</dbReference>
<evidence type="ECO:0000313" key="6">
    <source>
        <dbReference type="Proteomes" id="UP000257143"/>
    </source>
</evidence>
<protein>
    <submittedName>
        <fullName evidence="5">6-phosphogluconate dehydrogenase (Decarboxylating)</fullName>
    </submittedName>
</protein>
<gene>
    <name evidence="5" type="primary">gnd</name>
    <name evidence="5" type="ORF">CWR48_04370</name>
</gene>
<dbReference type="InterPro" id="IPR004849">
    <property type="entry name" value="6DGDH_YqeC"/>
</dbReference>
<dbReference type="InterPro" id="IPR036291">
    <property type="entry name" value="NAD(P)-bd_dom_sf"/>
</dbReference>
<dbReference type="GO" id="GO:0019521">
    <property type="term" value="P:D-gluconate metabolic process"/>
    <property type="evidence" value="ECO:0007669"/>
    <property type="project" value="UniProtKB-KW"/>
</dbReference>
<organism evidence="5 6">
    <name type="scientific">Oceanobacillus arenosus</name>
    <dbReference type="NCBI Taxonomy" id="1229153"/>
    <lineage>
        <taxon>Bacteria</taxon>
        <taxon>Bacillati</taxon>
        <taxon>Bacillota</taxon>
        <taxon>Bacilli</taxon>
        <taxon>Bacillales</taxon>
        <taxon>Bacillaceae</taxon>
        <taxon>Oceanobacillus</taxon>
    </lineage>
</organism>
<evidence type="ECO:0000259" key="4">
    <source>
        <dbReference type="SMART" id="SM01350"/>
    </source>
</evidence>
<dbReference type="InterPro" id="IPR013328">
    <property type="entry name" value="6PGD_dom2"/>
</dbReference>